<name>A0ABN9T3B1_9DINO</name>
<evidence type="ECO:0000256" key="1">
    <source>
        <dbReference type="SAM" id="MobiDB-lite"/>
    </source>
</evidence>
<comment type="caution">
    <text evidence="2">The sequence shown here is derived from an EMBL/GenBank/DDBJ whole genome shotgun (WGS) entry which is preliminary data.</text>
</comment>
<feature type="region of interest" description="Disordered" evidence="1">
    <location>
        <begin position="192"/>
        <end position="249"/>
    </location>
</feature>
<protein>
    <submittedName>
        <fullName evidence="2">Uncharacterized protein</fullName>
    </submittedName>
</protein>
<sequence length="305" mass="33407">MAFCFSFSPPLARRRVSREERHGVHPRRVAVYTGSRVTNHNLRAMVHYAKQVHEFTGSAVHFRLVEEGFLVRRAAAALAKELRDPEASRAVARVSFVPVGPRGFGELCALHRGSTGVALALVLGEWERLRQYASPGAQTTAVHGSVQRGAVLEAGAADALDPSRPWPPRSPSCGRGGRSCWAPAARGWTARRWSVRLSGRPPRSREGEVGNPVAPTSGDPGLRSGRKHKSMRSRPRRSSSCSFSACSPPASSTRFLVTELYHLLSHANVPPEMLLTPKRQVPLRSVWRSPVPCHPERVSSELLCS</sequence>
<feature type="compositionally biased region" description="Basic residues" evidence="1">
    <location>
        <begin position="224"/>
        <end position="237"/>
    </location>
</feature>
<reference evidence="2" key="1">
    <citation type="submission" date="2023-10" db="EMBL/GenBank/DDBJ databases">
        <authorList>
            <person name="Chen Y."/>
            <person name="Shah S."/>
            <person name="Dougan E. K."/>
            <person name="Thang M."/>
            <person name="Chan C."/>
        </authorList>
    </citation>
    <scope>NUCLEOTIDE SEQUENCE [LARGE SCALE GENOMIC DNA]</scope>
</reference>
<dbReference type="Proteomes" id="UP001189429">
    <property type="component" value="Unassembled WGS sequence"/>
</dbReference>
<proteinExistence type="predicted"/>
<gene>
    <name evidence="2" type="ORF">PCOR1329_LOCUS34994</name>
</gene>
<accession>A0ABN9T3B1</accession>
<keyword evidence="3" id="KW-1185">Reference proteome</keyword>
<evidence type="ECO:0000313" key="2">
    <source>
        <dbReference type="EMBL" id="CAK0839282.1"/>
    </source>
</evidence>
<dbReference type="EMBL" id="CAUYUJ010014282">
    <property type="protein sequence ID" value="CAK0839282.1"/>
    <property type="molecule type" value="Genomic_DNA"/>
</dbReference>
<feature type="compositionally biased region" description="Low complexity" evidence="1">
    <location>
        <begin position="238"/>
        <end position="249"/>
    </location>
</feature>
<feature type="region of interest" description="Disordered" evidence="1">
    <location>
        <begin position="156"/>
        <end position="179"/>
    </location>
</feature>
<evidence type="ECO:0000313" key="3">
    <source>
        <dbReference type="Proteomes" id="UP001189429"/>
    </source>
</evidence>
<organism evidence="2 3">
    <name type="scientific">Prorocentrum cordatum</name>
    <dbReference type="NCBI Taxonomy" id="2364126"/>
    <lineage>
        <taxon>Eukaryota</taxon>
        <taxon>Sar</taxon>
        <taxon>Alveolata</taxon>
        <taxon>Dinophyceae</taxon>
        <taxon>Prorocentrales</taxon>
        <taxon>Prorocentraceae</taxon>
        <taxon>Prorocentrum</taxon>
    </lineage>
</organism>